<comment type="caution">
    <text evidence="2">The sequence shown here is derived from an EMBL/GenBank/DDBJ whole genome shotgun (WGS) entry which is preliminary data.</text>
</comment>
<keyword evidence="3" id="KW-1185">Reference proteome</keyword>
<evidence type="ECO:0000256" key="1">
    <source>
        <dbReference type="SAM" id="SignalP"/>
    </source>
</evidence>
<gene>
    <name evidence="2" type="ORF">D3872_13215</name>
</gene>
<dbReference type="InterPro" id="IPR012341">
    <property type="entry name" value="6hp_glycosidase-like_sf"/>
</dbReference>
<name>A0A418XSQ2_9BURK</name>
<dbReference type="OrthoDB" id="49490at2"/>
<keyword evidence="1" id="KW-0732">Signal</keyword>
<evidence type="ECO:0000313" key="3">
    <source>
        <dbReference type="Proteomes" id="UP000284006"/>
    </source>
</evidence>
<organism evidence="2 3">
    <name type="scientific">Massilia cavernae</name>
    <dbReference type="NCBI Taxonomy" id="2320864"/>
    <lineage>
        <taxon>Bacteria</taxon>
        <taxon>Pseudomonadati</taxon>
        <taxon>Pseudomonadota</taxon>
        <taxon>Betaproteobacteria</taxon>
        <taxon>Burkholderiales</taxon>
        <taxon>Oxalobacteraceae</taxon>
        <taxon>Telluria group</taxon>
        <taxon>Massilia</taxon>
    </lineage>
</organism>
<dbReference type="InterPro" id="IPR008928">
    <property type="entry name" value="6-hairpin_glycosidase_sf"/>
</dbReference>
<dbReference type="Proteomes" id="UP000284006">
    <property type="component" value="Unassembled WGS sequence"/>
</dbReference>
<dbReference type="Gene3D" id="2.60.40.10">
    <property type="entry name" value="Immunoglobulins"/>
    <property type="match status" value="1"/>
</dbReference>
<dbReference type="InterPro" id="IPR013783">
    <property type="entry name" value="Ig-like_fold"/>
</dbReference>
<protein>
    <submittedName>
        <fullName evidence="2">Esterase</fullName>
    </submittedName>
</protein>
<dbReference type="Gene3D" id="1.50.10.10">
    <property type="match status" value="1"/>
</dbReference>
<feature type="chain" id="PRO_5019053646" evidence="1">
    <location>
        <begin position="22"/>
        <end position="973"/>
    </location>
</feature>
<sequence>MARTSHWIAAAVFAAGLPAIAAEGPLAKDMFIRGAFNGWGTDNAMAWKGKGVYEADILISPGNHAFKVGSRDWTSEWVIDPNASVRVAPGTDYRLDTNPGPEDYLFVRQASMYRFSLDASDPKAPRLRITRLETPAVATVDPHKGHAVEQSLAFRTYDGMQETARFSVADAAAPLRSYAHSTTMQLRDPGPQHATYSESPGLPVARTGNLAFDALFALAVTEMKQDSVSEIRDGNYNGGAAIPCECFETGEKWHYVWTRDLSYAVDLGLAMLDPARVRNSLDFKLSAFRPGVVKATQVAGSADGLQIIQDTGSGGSWPASTDRVTWAFGAEKALRALPPAERKPFAARALAALKNTIENDRLAAFDPVDGLYMGEQSFLDWRDQSYAAWIVNDIASLASSKALSTNVGHYKALTLAASLAAEHGDAALAAKYQAWARALKRAINQRFWLPGAGMYSSLTAAHFDGAPMHKFDWLGQALAIVTGVADSARSRSILARYPHGPMGAPVIYPQQQGMPVYHNRAMWPFVTAYGLKAAALGGNASVADAAYDTLVRGAALNLSNMENLEWLSGQPLLLDEKNPSLIGPVINSRRQLWSVGGYLGMVIENVFGVSLEDGGIRVQPFITGKLRREAFGKSATVALNGLRMQGRQVDVNIELPPPSAGNGYYEVASVTLNGTAVKGLIRWDQMKERNAIGVKLGVLRPGQQALTRVGAHPYAEAPAVFAPHEPRITSLARATDGVRLGFAPGGKGAGVLYNVYRDGRLVAAKLAAGSWHDRAGSPSSCYAVEAQFAASDNRSHHSEPRCADGGIDIPVTDSRVTSSVPVRPPLPRFAAPAIHGWGKPGDSFTVKGIGIASGGDYSIQLRYHNAANQINLGISGGVKWMALKDATGRTVAQGVVQLPHARVEKADTPLVHSTPLRARLAPGVYTLALSDFYNMSYLDSNSSFSAAGGTGGPSNSVDIYGVRILSVYPGSAK</sequence>
<dbReference type="RefSeq" id="WP_119811205.1">
    <property type="nucleotide sequence ID" value="NZ_QYUP01000117.1"/>
</dbReference>
<feature type="signal peptide" evidence="1">
    <location>
        <begin position="1"/>
        <end position="21"/>
    </location>
</feature>
<dbReference type="SUPFAM" id="SSF81296">
    <property type="entry name" value="E set domains"/>
    <property type="match status" value="1"/>
</dbReference>
<proteinExistence type="predicted"/>
<dbReference type="AlphaFoldDB" id="A0A418XSQ2"/>
<dbReference type="SUPFAM" id="SSF48208">
    <property type="entry name" value="Six-hairpin glycosidases"/>
    <property type="match status" value="1"/>
</dbReference>
<accession>A0A418XSQ2</accession>
<reference evidence="2 3" key="1">
    <citation type="submission" date="2018-09" db="EMBL/GenBank/DDBJ databases">
        <authorList>
            <person name="Zhu H."/>
        </authorList>
    </citation>
    <scope>NUCLEOTIDE SEQUENCE [LARGE SCALE GENOMIC DNA]</scope>
    <source>
        <strain evidence="2 3">K1S02-61</strain>
    </source>
</reference>
<dbReference type="GO" id="GO:0005975">
    <property type="term" value="P:carbohydrate metabolic process"/>
    <property type="evidence" value="ECO:0007669"/>
    <property type="project" value="InterPro"/>
</dbReference>
<dbReference type="EMBL" id="QYUP01000117">
    <property type="protein sequence ID" value="RJG15474.1"/>
    <property type="molecule type" value="Genomic_DNA"/>
</dbReference>
<dbReference type="InterPro" id="IPR014756">
    <property type="entry name" value="Ig_E-set"/>
</dbReference>
<evidence type="ECO:0000313" key="2">
    <source>
        <dbReference type="EMBL" id="RJG15474.1"/>
    </source>
</evidence>